<dbReference type="PROSITE" id="PS51296">
    <property type="entry name" value="RIESKE"/>
    <property type="match status" value="1"/>
</dbReference>
<keyword evidence="2" id="KW-0479">Metal-binding</keyword>
<keyword evidence="5" id="KW-0411">Iron-sulfur</keyword>
<evidence type="ECO:0000256" key="3">
    <source>
        <dbReference type="ARBA" id="ARBA00023002"/>
    </source>
</evidence>
<dbReference type="Gene3D" id="2.102.10.10">
    <property type="entry name" value="Rieske [2Fe-2S] iron-sulphur domain"/>
    <property type="match status" value="1"/>
</dbReference>
<feature type="compositionally biased region" description="Basic and acidic residues" evidence="6">
    <location>
        <begin position="133"/>
        <end position="144"/>
    </location>
</feature>
<gene>
    <name evidence="8" type="ORF">METZ01_LOCUS11361</name>
</gene>
<name>A0A381NVL8_9ZZZZ</name>
<evidence type="ECO:0000256" key="4">
    <source>
        <dbReference type="ARBA" id="ARBA00023004"/>
    </source>
</evidence>
<dbReference type="InterPro" id="IPR036922">
    <property type="entry name" value="Rieske_2Fe-2S_sf"/>
</dbReference>
<keyword evidence="4" id="KW-0408">Iron</keyword>
<feature type="domain" description="Rieske" evidence="7">
    <location>
        <begin position="11"/>
        <end position="113"/>
    </location>
</feature>
<feature type="region of interest" description="Disordered" evidence="6">
    <location>
        <begin position="239"/>
        <end position="259"/>
    </location>
</feature>
<evidence type="ECO:0000256" key="2">
    <source>
        <dbReference type="ARBA" id="ARBA00022723"/>
    </source>
</evidence>
<sequence length="259" mass="27004">MAHRPPFPVGWFAVATVGEVPVGALVPLAAFGRDLAVGRAPGGRALVTDSVCPHLGADLAAGGRIDDGQVTCPLHEWCFSHDGVCVSSAGEPLPEAISLRVWPTKVVDGTVLAFNGRDGEVPAAGPPEFATGGDRKDRVEPRDGHPEDVVVDLLLAAGAADGVADGDRWSATTGDGATVVVHGPGTVEHRPVDGTVSVVYVTPVDGFVVLVRSSGLLPLPLDGAGDLSGFRDWYRRFDRSSAPRPRPVRPGRRRRAEGP</sequence>
<evidence type="ECO:0000259" key="7">
    <source>
        <dbReference type="PROSITE" id="PS51296"/>
    </source>
</evidence>
<dbReference type="GO" id="GO:0051537">
    <property type="term" value="F:2 iron, 2 sulfur cluster binding"/>
    <property type="evidence" value="ECO:0007669"/>
    <property type="project" value="UniProtKB-KW"/>
</dbReference>
<dbReference type="SUPFAM" id="SSF50022">
    <property type="entry name" value="ISP domain"/>
    <property type="match status" value="1"/>
</dbReference>
<evidence type="ECO:0000313" key="8">
    <source>
        <dbReference type="EMBL" id="SUZ58507.1"/>
    </source>
</evidence>
<keyword evidence="3" id="KW-0560">Oxidoreductase</keyword>
<evidence type="ECO:0000256" key="5">
    <source>
        <dbReference type="ARBA" id="ARBA00023014"/>
    </source>
</evidence>
<dbReference type="PANTHER" id="PTHR21266:SF60">
    <property type="entry name" value="3-KETOSTEROID-9-ALPHA-MONOOXYGENASE, OXYGENASE COMPONENT"/>
    <property type="match status" value="1"/>
</dbReference>
<dbReference type="GO" id="GO:0016491">
    <property type="term" value="F:oxidoreductase activity"/>
    <property type="evidence" value="ECO:0007669"/>
    <property type="project" value="UniProtKB-KW"/>
</dbReference>
<evidence type="ECO:0000256" key="1">
    <source>
        <dbReference type="ARBA" id="ARBA00022714"/>
    </source>
</evidence>
<proteinExistence type="predicted"/>
<organism evidence="8">
    <name type="scientific">marine metagenome</name>
    <dbReference type="NCBI Taxonomy" id="408172"/>
    <lineage>
        <taxon>unclassified sequences</taxon>
        <taxon>metagenomes</taxon>
        <taxon>ecological metagenomes</taxon>
    </lineage>
</organism>
<protein>
    <recommendedName>
        <fullName evidence="7">Rieske domain-containing protein</fullName>
    </recommendedName>
</protein>
<dbReference type="InterPro" id="IPR017941">
    <property type="entry name" value="Rieske_2Fe-2S"/>
</dbReference>
<accession>A0A381NVL8</accession>
<keyword evidence="1" id="KW-0001">2Fe-2S</keyword>
<feature type="region of interest" description="Disordered" evidence="6">
    <location>
        <begin position="117"/>
        <end position="144"/>
    </location>
</feature>
<dbReference type="GO" id="GO:0046872">
    <property type="term" value="F:metal ion binding"/>
    <property type="evidence" value="ECO:0007669"/>
    <property type="project" value="UniProtKB-KW"/>
</dbReference>
<reference evidence="8" key="1">
    <citation type="submission" date="2018-05" db="EMBL/GenBank/DDBJ databases">
        <authorList>
            <person name="Lanie J.A."/>
            <person name="Ng W.-L."/>
            <person name="Kazmierczak K.M."/>
            <person name="Andrzejewski T.M."/>
            <person name="Davidsen T.M."/>
            <person name="Wayne K.J."/>
            <person name="Tettelin H."/>
            <person name="Glass J.I."/>
            <person name="Rusch D."/>
            <person name="Podicherti R."/>
            <person name="Tsui H.-C.T."/>
            <person name="Winkler M.E."/>
        </authorList>
    </citation>
    <scope>NUCLEOTIDE SEQUENCE</scope>
</reference>
<evidence type="ECO:0000256" key="6">
    <source>
        <dbReference type="SAM" id="MobiDB-lite"/>
    </source>
</evidence>
<dbReference type="Pfam" id="PF00355">
    <property type="entry name" value="Rieske"/>
    <property type="match status" value="1"/>
</dbReference>
<dbReference type="EMBL" id="UINC01000624">
    <property type="protein sequence ID" value="SUZ58507.1"/>
    <property type="molecule type" value="Genomic_DNA"/>
</dbReference>
<dbReference type="AlphaFoldDB" id="A0A381NVL8"/>
<dbReference type="PANTHER" id="PTHR21266">
    <property type="entry name" value="IRON-SULFUR DOMAIN CONTAINING PROTEIN"/>
    <property type="match status" value="1"/>
</dbReference>
<dbReference type="InterPro" id="IPR050584">
    <property type="entry name" value="Cholesterol_7-desaturase"/>
</dbReference>
<feature type="compositionally biased region" description="Basic residues" evidence="6">
    <location>
        <begin position="246"/>
        <end position="259"/>
    </location>
</feature>